<comment type="caution">
    <text evidence="9">The sequence shown here is derived from an EMBL/GenBank/DDBJ whole genome shotgun (WGS) entry which is preliminary data.</text>
</comment>
<dbReference type="InterPro" id="IPR050091">
    <property type="entry name" value="PKS_NRPS_Biosynth_Enz"/>
</dbReference>
<dbReference type="CDD" id="cd00833">
    <property type="entry name" value="PKS"/>
    <property type="match status" value="1"/>
</dbReference>
<dbReference type="PROSITE" id="PS00606">
    <property type="entry name" value="KS3_1"/>
    <property type="match status" value="1"/>
</dbReference>
<dbReference type="CDD" id="cd05195">
    <property type="entry name" value="enoyl_red"/>
    <property type="match status" value="1"/>
</dbReference>
<dbReference type="Gene3D" id="3.30.70.3290">
    <property type="match status" value="1"/>
</dbReference>
<dbReference type="InterPro" id="IPR013154">
    <property type="entry name" value="ADH-like_N"/>
</dbReference>
<organism evidence="9 10">
    <name type="scientific">Ciceribacter thiooxidans</name>
    <dbReference type="NCBI Taxonomy" id="1969821"/>
    <lineage>
        <taxon>Bacteria</taxon>
        <taxon>Pseudomonadati</taxon>
        <taxon>Pseudomonadota</taxon>
        <taxon>Alphaproteobacteria</taxon>
        <taxon>Hyphomicrobiales</taxon>
        <taxon>Rhizobiaceae</taxon>
        <taxon>Ciceribacter</taxon>
    </lineage>
</organism>
<dbReference type="SUPFAM" id="SSF50129">
    <property type="entry name" value="GroES-like"/>
    <property type="match status" value="1"/>
</dbReference>
<dbReference type="Pfam" id="PF16197">
    <property type="entry name" value="KAsynt_C_assoc"/>
    <property type="match status" value="1"/>
</dbReference>
<dbReference type="Pfam" id="PF13602">
    <property type="entry name" value="ADH_zinc_N_2"/>
    <property type="match status" value="1"/>
</dbReference>
<gene>
    <name evidence="9" type="ORF">ACFOHV_01100</name>
</gene>
<dbReference type="PROSITE" id="PS01162">
    <property type="entry name" value="QOR_ZETA_CRYSTAL"/>
    <property type="match status" value="1"/>
</dbReference>
<dbReference type="Pfam" id="PF14765">
    <property type="entry name" value="PS-DH"/>
    <property type="match status" value="1"/>
</dbReference>
<keyword evidence="10" id="KW-1185">Reference proteome</keyword>
<dbReference type="Gene3D" id="1.10.1200.10">
    <property type="entry name" value="ACP-like"/>
    <property type="match status" value="1"/>
</dbReference>
<dbReference type="PANTHER" id="PTHR43775">
    <property type="entry name" value="FATTY ACID SYNTHASE"/>
    <property type="match status" value="1"/>
</dbReference>
<feature type="domain" description="Ketosynthase family 3 (KS3)" evidence="7">
    <location>
        <begin position="1"/>
        <end position="422"/>
    </location>
</feature>
<dbReference type="InterPro" id="IPR049551">
    <property type="entry name" value="PKS_DH_C"/>
</dbReference>
<dbReference type="InterPro" id="IPR036291">
    <property type="entry name" value="NAD(P)-bd_dom_sf"/>
</dbReference>
<dbReference type="Gene3D" id="3.40.47.10">
    <property type="match status" value="1"/>
</dbReference>
<dbReference type="PROSITE" id="PS52019">
    <property type="entry name" value="PKS_MFAS_DH"/>
    <property type="match status" value="1"/>
</dbReference>
<keyword evidence="2" id="KW-0597">Phosphoprotein</keyword>
<dbReference type="RefSeq" id="WP_182305978.1">
    <property type="nucleotide sequence ID" value="NZ_CP059896.1"/>
</dbReference>
<evidence type="ECO:0000259" key="7">
    <source>
        <dbReference type="PROSITE" id="PS52004"/>
    </source>
</evidence>
<dbReference type="InterPro" id="IPR049900">
    <property type="entry name" value="PKS_mFAS_DH"/>
</dbReference>
<dbReference type="InterPro" id="IPR018201">
    <property type="entry name" value="Ketoacyl_synth_AS"/>
</dbReference>
<dbReference type="InterPro" id="IPR009081">
    <property type="entry name" value="PP-bd_ACP"/>
</dbReference>
<dbReference type="InterPro" id="IPR013968">
    <property type="entry name" value="PKS_KR"/>
</dbReference>
<dbReference type="PROSITE" id="PS52004">
    <property type="entry name" value="KS3_2"/>
    <property type="match status" value="1"/>
</dbReference>
<feature type="active site" description="Proton donor; for dehydratase activity" evidence="5">
    <location>
        <position position="1088"/>
    </location>
</feature>
<dbReference type="SMART" id="SM00827">
    <property type="entry name" value="PKS_AT"/>
    <property type="match status" value="1"/>
</dbReference>
<dbReference type="InterPro" id="IPR014043">
    <property type="entry name" value="Acyl_transferase_dom"/>
</dbReference>
<feature type="domain" description="Carrier" evidence="6">
    <location>
        <begin position="2395"/>
        <end position="2472"/>
    </location>
</feature>
<dbReference type="Pfam" id="PF00109">
    <property type="entry name" value="ketoacyl-synt"/>
    <property type="match status" value="1"/>
</dbReference>
<evidence type="ECO:0000256" key="2">
    <source>
        <dbReference type="ARBA" id="ARBA00022553"/>
    </source>
</evidence>
<dbReference type="PROSITE" id="PS50075">
    <property type="entry name" value="CARRIER"/>
    <property type="match status" value="1"/>
</dbReference>
<dbReference type="SMART" id="SM00829">
    <property type="entry name" value="PKS_ER"/>
    <property type="match status" value="1"/>
</dbReference>
<dbReference type="InterPro" id="IPR049552">
    <property type="entry name" value="PKS_DH_N"/>
</dbReference>
<dbReference type="SMART" id="SM00826">
    <property type="entry name" value="PKS_DH"/>
    <property type="match status" value="1"/>
</dbReference>
<dbReference type="InterPro" id="IPR011032">
    <property type="entry name" value="GroES-like_sf"/>
</dbReference>
<evidence type="ECO:0000256" key="1">
    <source>
        <dbReference type="ARBA" id="ARBA00022450"/>
    </source>
</evidence>
<evidence type="ECO:0000259" key="8">
    <source>
        <dbReference type="PROSITE" id="PS52019"/>
    </source>
</evidence>
<dbReference type="SUPFAM" id="SSF52151">
    <property type="entry name" value="FabD/lysophospholipase-like"/>
    <property type="match status" value="1"/>
</dbReference>
<dbReference type="InterPro" id="IPR001227">
    <property type="entry name" value="Ac_transferase_dom_sf"/>
</dbReference>
<dbReference type="Pfam" id="PF08659">
    <property type="entry name" value="KR"/>
    <property type="match status" value="1"/>
</dbReference>
<evidence type="ECO:0000256" key="5">
    <source>
        <dbReference type="PROSITE-ProRule" id="PRU01363"/>
    </source>
</evidence>
<evidence type="ECO:0000313" key="10">
    <source>
        <dbReference type="Proteomes" id="UP001595647"/>
    </source>
</evidence>
<sequence length="2503" mass="268986">MTVEVIGRACAAPGANSPEELFELMRARVCSVTSIPADRWDIARFWHPEMGVAGKSYTFAAGVLGDIYGFDPALFGISKREAVFMDPQQRLLLEVTWRALEDANIPVAKIQGERVAVFVGASSLDHANLSVEDPAAPGPYFMTGNTLSVVANRISHVFGLNGPSLSVDTACSSSLVALDQAVKALEAGEIDTAIVGGVNVLVHPLPFVGFAQARMLSMDGLCKAYDDDGIGYVRAEGAAALVLRRSDRVRKEGDRSRATIVATGTNAAGRTNGISLPSREAQAELLKAVYDGNGIDPNDVVFIEGHGTGTKVGDPAEVWSLGQVIGKRRRQPIPIGSIKSNIGHTEPASGLLGMIKAMLALENNYLPASLHFEKPNEDIDFEDLNVQVANEPILLEKRDRPRLAGINSFGFGGANAHVVISDPQLSLQQRASDDQGDAPVFLASAHTIESLRGLLEGYSERLKKAPSAAEKSAIVAAAGANRSAMRHRFVMRGSADSVSDTISAYLAGVGRGVAEVGEATTRDPKVALVFSGNGAQWAGMGLEALRRNEVFRTTFSTVSRLFHAYSQVDLLDVLSDPGLAEKLGDTKIAQPLLFAIQVALFDALVALGLDTAAVLGHSVGEVAAAYAAGALTLEDAVTVIAKRSLHQDILAGEGTMAAVKLGEQATLDLIESLGLDGITVAAVNAHNSVTVSGTYEQLKALREKARKRKVAVQPLDINYPFHHPLIDRARDAFLADMPAIFPRSSATAFISTVTGTVLDGASLMPEYWWRNVRQPVKFMHAVEEAIARGCTVFVEVSPRAILGGYIGDIAKNRSASVSIVPTLSRDDNEFDADPVFQSLARAIASGAAFNEERVFGRRNAFVSLPALPFEKVDLRPDRTSDRADIYGRDEEFGYTLAGWRIDPNGASWKNHVDAHLFPDLAEHVVDGRAIMPGSGFIEIALSAARQFYRYDQVEISNLEIVRPLELSRNRLIELSTIISPETGDLEIRSRERLSEDDWSVHVVARSRKLTVAELASTPEIEADGAGVEIDPANAYRIASNFGLDYGPSFQLMAQTVCHGDRLIEVRLKEAAKPAHPSLRYNLNPVSVDAVFHGLVALFDRFSGDHGGAPYIPVRFGAICVAATEKPVRRAIIEIERLSPTSIKAKFHLFDEDGGRVATFEDCRFRRTYLKQRKTLGTLSFHYEVLPAARQTVTSLAGGTSGETLFNDVPESALDNETFLFNAAIFRAMHDLLSIVGQGKQVIAASDLPEDPRLRPFLFNGLHLLTDAGFAEQRDGGWQLASECSLPPVSEILGELYTSAPERTVEAVLINDCYREARERLGAMPESAGEDDGKADRFISDATLEHLTIHSVAARNRADMVVGALQNVLAGDRSSVRILELGSTSPHLTRRLADVAEAKNATLAIYEPDNGLRHRLELAFENDPRVTLLDRLETELAADVIVSASDRLRELIENDVAKFASDWQTGSAVLLAAVNAPGVFQDFVYGLSNGWFSRSRSEEFPVGSLPSATEWSEILEQIGYTHADVRQRDMTGGSAILIEARGRRVVSGEAVAETSAVVEPFRPVVMVHGRGIESGTLTEVARTAGFSRMQAFAASGNLDLDKAAFLDVFSRDGGATEKIVFLSPRHLQAEDASRELQHRVLVLSALALAQAEYRNGTAQAQKLRLIVVAPGGAPAGGSSAARPADPVNSGLWVFLRVLRNEFDFLDVECVDPTGGTDNLKVLLEAAHRVSESTGRNREWCIEADGTFCEIRAVPGAAPRAFGVTSDFTAAVIRQQVPSQVASIRWESCDLPTIGPDEVLVEVAATGLNFRDVMWAMGLLPEEALEDGFAGASIGMEFSGRVVRTGDTVDDLSVGDPVMAIAASAFSTHVAVKRTGVAKLPAGIDPVAAASIPVVFLTAYYAIVELGRARPGETILIHGAAGGVGLAALQVAKHAGIKVIATAGTEEKRRFVEMLGADHVFDSRTLSFVGDVLNVTGGEGVDLVLNSLFGEAMEKSLSLVKPFGRFLELGKRDYYSDSKIGLRPFRRNVSYFGIDADQLLVLHPDLSRRMLTEIGALFDEGVFSPLPYRAFDHDEIGDAFRLMQNAGHIGKIVVLPPKDGIDHVAAKAPRTMKVDPQGAHLVVGGIGGFGLVAAEWLVEKGARTIALCSRRGTADEATAAAISRWTQSGVDVRLFACDVTRESDVKAMLADLRRAAPLKTVIHAAMILDDALIGNLTEERNRPVIDVKAKGAAILDAETRVDVLDNFILFSSVTTLVGNPGQANYVAANGFLEGLARARRAEGLPALAVGFGAIADAGYLARNADVGQRLDRRLGKTAINARDALNAVEEYIGSAPDTVDAAVVMISEFDWAAAHNLAVVNEALFDVVMRKAAHHASGTEGGDIDLVAMIEGKSPAEAQDVLFDILASEIATILRVSRESILKESVLKDIGLDSLMAVELGLNFEQNTGFDMPLSSLADNATVGDITRRLYEKVKARNGAEETDADVSAETRIVDELSRRHAGAE</sequence>
<evidence type="ECO:0000256" key="4">
    <source>
        <dbReference type="ARBA" id="ARBA00023268"/>
    </source>
</evidence>
<feature type="active site" description="Proton acceptor; for dehydratase activity" evidence="5">
    <location>
        <position position="923"/>
    </location>
</feature>
<dbReference type="InterPro" id="IPR014031">
    <property type="entry name" value="Ketoacyl_synth_C"/>
</dbReference>
<dbReference type="InterPro" id="IPR020807">
    <property type="entry name" value="PKS_DH"/>
</dbReference>
<dbReference type="InterPro" id="IPR016039">
    <property type="entry name" value="Thiolase-like"/>
</dbReference>
<dbReference type="Gene3D" id="3.10.129.110">
    <property type="entry name" value="Polyketide synthase dehydratase"/>
    <property type="match status" value="1"/>
</dbReference>
<dbReference type="InterPro" id="IPR020841">
    <property type="entry name" value="PKS_Beta-ketoAc_synthase_dom"/>
</dbReference>
<reference evidence="10" key="1">
    <citation type="journal article" date="2019" name="Int. J. Syst. Evol. Microbiol.">
        <title>The Global Catalogue of Microorganisms (GCM) 10K type strain sequencing project: providing services to taxonomists for standard genome sequencing and annotation.</title>
        <authorList>
            <consortium name="The Broad Institute Genomics Platform"/>
            <consortium name="The Broad Institute Genome Sequencing Center for Infectious Disease"/>
            <person name="Wu L."/>
            <person name="Ma J."/>
        </authorList>
    </citation>
    <scope>NUCLEOTIDE SEQUENCE [LARGE SCALE GENOMIC DNA]</scope>
    <source>
        <strain evidence="10">KCTC 52231</strain>
    </source>
</reference>
<dbReference type="SMART" id="SM00822">
    <property type="entry name" value="PKS_KR"/>
    <property type="match status" value="1"/>
</dbReference>
<feature type="domain" description="PKS/mFAS DH" evidence="8">
    <location>
        <begin position="889"/>
        <end position="1173"/>
    </location>
</feature>
<feature type="region of interest" description="N-terminal hotdog fold" evidence="5">
    <location>
        <begin position="889"/>
        <end position="1013"/>
    </location>
</feature>
<proteinExistence type="predicted"/>
<dbReference type="SUPFAM" id="SSF55048">
    <property type="entry name" value="Probable ACP-binding domain of malonyl-CoA ACP transacylase"/>
    <property type="match status" value="1"/>
</dbReference>
<dbReference type="InterPro" id="IPR020843">
    <property type="entry name" value="ER"/>
</dbReference>
<dbReference type="InterPro" id="IPR016036">
    <property type="entry name" value="Malonyl_transacylase_ACP-bd"/>
</dbReference>
<feature type="region of interest" description="C-terminal hotdog fold" evidence="5">
    <location>
        <begin position="1025"/>
        <end position="1173"/>
    </location>
</feature>
<evidence type="ECO:0000259" key="6">
    <source>
        <dbReference type="PROSITE" id="PS50075"/>
    </source>
</evidence>
<keyword evidence="3" id="KW-0808">Transferase</keyword>
<dbReference type="InterPro" id="IPR014030">
    <property type="entry name" value="Ketoacyl_synth_N"/>
</dbReference>
<dbReference type="InterPro" id="IPR036736">
    <property type="entry name" value="ACP-like_sf"/>
</dbReference>
<dbReference type="Pfam" id="PF08240">
    <property type="entry name" value="ADH_N"/>
    <property type="match status" value="1"/>
</dbReference>
<dbReference type="Pfam" id="PF02801">
    <property type="entry name" value="Ketoacyl-synt_C"/>
    <property type="match status" value="1"/>
</dbReference>
<dbReference type="SMART" id="SM00825">
    <property type="entry name" value="PKS_KS"/>
    <property type="match status" value="1"/>
</dbReference>
<evidence type="ECO:0000256" key="3">
    <source>
        <dbReference type="ARBA" id="ARBA00022679"/>
    </source>
</evidence>
<keyword evidence="4" id="KW-0511">Multifunctional enzyme</keyword>
<accession>A0ABV7I050</accession>
<dbReference type="SUPFAM" id="SSF51735">
    <property type="entry name" value="NAD(P)-binding Rossmann-fold domains"/>
    <property type="match status" value="2"/>
</dbReference>
<dbReference type="InterPro" id="IPR020806">
    <property type="entry name" value="PKS_PP-bd"/>
</dbReference>
<dbReference type="SMART" id="SM00823">
    <property type="entry name" value="PKS_PP"/>
    <property type="match status" value="1"/>
</dbReference>
<dbReference type="SUPFAM" id="SSF47336">
    <property type="entry name" value="ACP-like"/>
    <property type="match status" value="1"/>
</dbReference>
<keyword evidence="1" id="KW-0596">Phosphopantetheine</keyword>
<dbReference type="Gene3D" id="3.40.366.10">
    <property type="entry name" value="Malonyl-Coenzyme A Acyl Carrier Protein, domain 2"/>
    <property type="match status" value="1"/>
</dbReference>
<name>A0ABV7I050_9HYPH</name>
<dbReference type="InterPro" id="IPR032821">
    <property type="entry name" value="PKS_assoc"/>
</dbReference>
<dbReference type="Proteomes" id="UP001595647">
    <property type="component" value="Unassembled WGS sequence"/>
</dbReference>
<dbReference type="Pfam" id="PF00550">
    <property type="entry name" value="PP-binding"/>
    <property type="match status" value="1"/>
</dbReference>
<evidence type="ECO:0000313" key="9">
    <source>
        <dbReference type="EMBL" id="MFC3161867.1"/>
    </source>
</evidence>
<dbReference type="Pfam" id="PF00698">
    <property type="entry name" value="Acyl_transf_1"/>
    <property type="match status" value="1"/>
</dbReference>
<dbReference type="SUPFAM" id="SSF53901">
    <property type="entry name" value="Thiolase-like"/>
    <property type="match status" value="1"/>
</dbReference>
<dbReference type="InterPro" id="IPR016035">
    <property type="entry name" value="Acyl_Trfase/lysoPLipase"/>
</dbReference>
<dbReference type="PANTHER" id="PTHR43775:SF37">
    <property type="entry name" value="SI:DKEY-61P9.11"/>
    <property type="match status" value="1"/>
</dbReference>
<dbReference type="Gene3D" id="3.90.180.10">
    <property type="entry name" value="Medium-chain alcohol dehydrogenases, catalytic domain"/>
    <property type="match status" value="1"/>
</dbReference>
<dbReference type="EMBL" id="JBHRTG010000001">
    <property type="protein sequence ID" value="MFC3161867.1"/>
    <property type="molecule type" value="Genomic_DNA"/>
</dbReference>
<protein>
    <submittedName>
        <fullName evidence="9">Type I polyketide synthase</fullName>
    </submittedName>
</protein>
<dbReference type="InterPro" id="IPR002364">
    <property type="entry name" value="Quin_OxRdtase/zeta-crystal_CS"/>
</dbReference>
<dbReference type="Gene3D" id="3.40.50.720">
    <property type="entry name" value="NAD(P)-binding Rossmann-like Domain"/>
    <property type="match status" value="3"/>
</dbReference>
<dbReference type="InterPro" id="IPR042104">
    <property type="entry name" value="PKS_dehydratase_sf"/>
</dbReference>
<dbReference type="Pfam" id="PF21089">
    <property type="entry name" value="PKS_DH_N"/>
    <property type="match status" value="1"/>
</dbReference>
<dbReference type="InterPro" id="IPR057326">
    <property type="entry name" value="KR_dom"/>
</dbReference>